<feature type="transmembrane region" description="Helical" evidence="1">
    <location>
        <begin position="226"/>
        <end position="249"/>
    </location>
</feature>
<proteinExistence type="predicted"/>
<sequence length="410" mass="47295">MNKSMMVHEFKMMLRSKKNILFIIALISLILSYCFLVLPTKETPDSFDPEVTKHELDNLEAVRQGMIDRGGTGFNNMAGYAPYAENAYQQKLKSRLVTAFEDKNFSRFIELRMKGNVFNEMRVSRDWMLIANAPFPAHDQGRENSLRNLRYQDYLESEDVPITYELIEQKTAIQTIVNFLLGTTAFMVILCAIYFSSDMISKDRQYRSVLQGAPIGWYRMINTKSFVAFSYTLFVLLGLLILTVIIISIQNGFGSLKLSVPITIPSTQPDDYFGYRFNEYDTMPMTKFLLLAFGIIAILVFLFVRLNAILSLLFKNSWLVLMISSVILFSERIYYSRTLTELFGIEISNLPQTYFDFGRVISGEKYYLVHLESITYEKGILVLLATILVVEIVLFIVSRIVNKRRFYQGA</sequence>
<feature type="transmembrane region" description="Helical" evidence="1">
    <location>
        <begin position="318"/>
        <end position="335"/>
    </location>
</feature>
<reference evidence="2 3" key="1">
    <citation type="submission" date="2016-11" db="EMBL/GenBank/DDBJ databases">
        <authorList>
            <person name="Jaros S."/>
            <person name="Januszkiewicz K."/>
            <person name="Wedrychowicz H."/>
        </authorList>
    </citation>
    <scope>NUCLEOTIDE SEQUENCE [LARGE SCALE GENOMIC DNA]</scope>
    <source>
        <strain evidence="2 3">IBRC-M 10683</strain>
    </source>
</reference>
<evidence type="ECO:0008006" key="4">
    <source>
        <dbReference type="Google" id="ProtNLM"/>
    </source>
</evidence>
<protein>
    <recommendedName>
        <fullName evidence="4">ABC-2 family transporter protein</fullName>
    </recommendedName>
</protein>
<accession>A0A1M5FT76</accession>
<feature type="transmembrane region" description="Helical" evidence="1">
    <location>
        <begin position="380"/>
        <end position="401"/>
    </location>
</feature>
<keyword evidence="3" id="KW-1185">Reference proteome</keyword>
<dbReference type="EMBL" id="FQVW01000010">
    <property type="protein sequence ID" value="SHF94703.1"/>
    <property type="molecule type" value="Genomic_DNA"/>
</dbReference>
<organism evidence="2 3">
    <name type="scientific">Ornithinibacillus halophilus</name>
    <dbReference type="NCBI Taxonomy" id="930117"/>
    <lineage>
        <taxon>Bacteria</taxon>
        <taxon>Bacillati</taxon>
        <taxon>Bacillota</taxon>
        <taxon>Bacilli</taxon>
        <taxon>Bacillales</taxon>
        <taxon>Bacillaceae</taxon>
        <taxon>Ornithinibacillus</taxon>
    </lineage>
</organism>
<evidence type="ECO:0000256" key="1">
    <source>
        <dbReference type="SAM" id="Phobius"/>
    </source>
</evidence>
<name>A0A1M5FT76_9BACI</name>
<dbReference type="OrthoDB" id="2320684at2"/>
<dbReference type="RefSeq" id="WP_072889202.1">
    <property type="nucleotide sequence ID" value="NZ_FQVW01000010.1"/>
</dbReference>
<feature type="transmembrane region" description="Helical" evidence="1">
    <location>
        <begin position="288"/>
        <end position="306"/>
    </location>
</feature>
<evidence type="ECO:0000313" key="3">
    <source>
        <dbReference type="Proteomes" id="UP000183988"/>
    </source>
</evidence>
<dbReference type="STRING" id="930117.SAMN05216225_101014"/>
<dbReference type="Proteomes" id="UP000183988">
    <property type="component" value="Unassembled WGS sequence"/>
</dbReference>
<keyword evidence="1" id="KW-0472">Membrane</keyword>
<evidence type="ECO:0000313" key="2">
    <source>
        <dbReference type="EMBL" id="SHF94703.1"/>
    </source>
</evidence>
<keyword evidence="1" id="KW-0812">Transmembrane</keyword>
<keyword evidence="1" id="KW-1133">Transmembrane helix</keyword>
<gene>
    <name evidence="2" type="ORF">SAMN05216225_101014</name>
</gene>
<feature type="transmembrane region" description="Helical" evidence="1">
    <location>
        <begin position="176"/>
        <end position="195"/>
    </location>
</feature>
<dbReference type="AlphaFoldDB" id="A0A1M5FT76"/>